<reference evidence="2" key="2">
    <citation type="submission" date="2015-01" db="EMBL/GenBank/DDBJ databases">
        <title>Evolutionary Origins and Diversification of the Mycorrhizal Mutualists.</title>
        <authorList>
            <consortium name="DOE Joint Genome Institute"/>
            <consortium name="Mycorrhizal Genomics Consortium"/>
            <person name="Kohler A."/>
            <person name="Kuo A."/>
            <person name="Nagy L.G."/>
            <person name="Floudas D."/>
            <person name="Copeland A."/>
            <person name="Barry K.W."/>
            <person name="Cichocki N."/>
            <person name="Veneault-Fourrey C."/>
            <person name="LaButti K."/>
            <person name="Lindquist E.A."/>
            <person name="Lipzen A."/>
            <person name="Lundell T."/>
            <person name="Morin E."/>
            <person name="Murat C."/>
            <person name="Riley R."/>
            <person name="Ohm R."/>
            <person name="Sun H."/>
            <person name="Tunlid A."/>
            <person name="Henrissat B."/>
            <person name="Grigoriev I.V."/>
            <person name="Hibbett D.S."/>
            <person name="Martin F."/>
        </authorList>
    </citation>
    <scope>NUCLEOTIDE SEQUENCE [LARGE SCALE GENOMIC DNA]</scope>
    <source>
        <strain evidence="2">Ve08.2h10</strain>
    </source>
</reference>
<dbReference type="InParanoid" id="A0A0D0CTE5"/>
<dbReference type="AlphaFoldDB" id="A0A0D0CTE5"/>
<organism evidence="1 2">
    <name type="scientific">Paxillus rubicundulus Ve08.2h10</name>
    <dbReference type="NCBI Taxonomy" id="930991"/>
    <lineage>
        <taxon>Eukaryota</taxon>
        <taxon>Fungi</taxon>
        <taxon>Dikarya</taxon>
        <taxon>Basidiomycota</taxon>
        <taxon>Agaricomycotina</taxon>
        <taxon>Agaricomycetes</taxon>
        <taxon>Agaricomycetidae</taxon>
        <taxon>Boletales</taxon>
        <taxon>Paxilineae</taxon>
        <taxon>Paxillaceae</taxon>
        <taxon>Paxillus</taxon>
    </lineage>
</organism>
<sequence length="194" mass="20039">MALVIIPLPLVPAAVEPPFPVISQSSGPPISFLSPQATSATLHPPSPITLRSLAPPIAILSPATSPSSSRPDIVTMPKVDAEQASPAGASPAWAVVNMPADVGQAPSTIGPMEDTQVVPHIIVINIVNVNDAIPTMGVFHDGKINSPQPSSTLMDEVMAAPILAVEAESVADLSSTLALPHFFPYHLHCAIPLP</sequence>
<reference evidence="1 2" key="1">
    <citation type="submission" date="2014-04" db="EMBL/GenBank/DDBJ databases">
        <authorList>
            <consortium name="DOE Joint Genome Institute"/>
            <person name="Kuo A."/>
            <person name="Kohler A."/>
            <person name="Jargeat P."/>
            <person name="Nagy L.G."/>
            <person name="Floudas D."/>
            <person name="Copeland A."/>
            <person name="Barry K.W."/>
            <person name="Cichocki N."/>
            <person name="Veneault-Fourrey C."/>
            <person name="LaButti K."/>
            <person name="Lindquist E.A."/>
            <person name="Lipzen A."/>
            <person name="Lundell T."/>
            <person name="Morin E."/>
            <person name="Murat C."/>
            <person name="Sun H."/>
            <person name="Tunlid A."/>
            <person name="Henrissat B."/>
            <person name="Grigoriev I.V."/>
            <person name="Hibbett D.S."/>
            <person name="Martin F."/>
            <person name="Nordberg H.P."/>
            <person name="Cantor M.N."/>
            <person name="Hua S.X."/>
        </authorList>
    </citation>
    <scope>NUCLEOTIDE SEQUENCE [LARGE SCALE GENOMIC DNA]</scope>
    <source>
        <strain evidence="1 2">Ve08.2h10</strain>
    </source>
</reference>
<evidence type="ECO:0000313" key="2">
    <source>
        <dbReference type="Proteomes" id="UP000054538"/>
    </source>
</evidence>
<dbReference type="EMBL" id="KN826510">
    <property type="protein sequence ID" value="KIK78683.1"/>
    <property type="molecule type" value="Genomic_DNA"/>
</dbReference>
<dbReference type="HOGENOM" id="CLU_1402862_0_0_1"/>
<accession>A0A0D0CTE5</accession>
<protein>
    <submittedName>
        <fullName evidence="1">Uncharacterized protein</fullName>
    </submittedName>
</protein>
<gene>
    <name evidence="1" type="ORF">PAXRUDRAFT_16744</name>
</gene>
<proteinExistence type="predicted"/>
<name>A0A0D0CTE5_9AGAM</name>
<keyword evidence="2" id="KW-1185">Reference proteome</keyword>
<evidence type="ECO:0000313" key="1">
    <source>
        <dbReference type="EMBL" id="KIK78683.1"/>
    </source>
</evidence>
<dbReference type="Proteomes" id="UP000054538">
    <property type="component" value="Unassembled WGS sequence"/>
</dbReference>